<reference evidence="1 2" key="1">
    <citation type="submission" date="2021-01" db="EMBL/GenBank/DDBJ databases">
        <title>Genome public.</title>
        <authorList>
            <person name="Liu C."/>
            <person name="Sun Q."/>
        </authorList>
    </citation>
    <scope>NUCLEOTIDE SEQUENCE [LARGE SCALE GENOMIC DNA]</scope>
    <source>
        <strain evidence="1 2">YIM B02515</strain>
    </source>
</reference>
<evidence type="ECO:0000313" key="1">
    <source>
        <dbReference type="EMBL" id="MBL4935977.1"/>
    </source>
</evidence>
<organism evidence="1 2">
    <name type="scientific">Clostridium rhizosphaerae</name>
    <dbReference type="NCBI Taxonomy" id="2803861"/>
    <lineage>
        <taxon>Bacteria</taxon>
        <taxon>Bacillati</taxon>
        <taxon>Bacillota</taxon>
        <taxon>Clostridia</taxon>
        <taxon>Eubacteriales</taxon>
        <taxon>Clostridiaceae</taxon>
        <taxon>Clostridium</taxon>
    </lineage>
</organism>
<keyword evidence="2" id="KW-1185">Reference proteome</keyword>
<dbReference type="Proteomes" id="UP000632377">
    <property type="component" value="Unassembled WGS sequence"/>
</dbReference>
<comment type="caution">
    <text evidence="1">The sequence shown here is derived from an EMBL/GenBank/DDBJ whole genome shotgun (WGS) entry which is preliminary data.</text>
</comment>
<dbReference type="RefSeq" id="WP_202748557.1">
    <property type="nucleotide sequence ID" value="NZ_JAESWC010000002.1"/>
</dbReference>
<dbReference type="EMBL" id="JAESWC010000002">
    <property type="protein sequence ID" value="MBL4935977.1"/>
    <property type="molecule type" value="Genomic_DNA"/>
</dbReference>
<protein>
    <submittedName>
        <fullName evidence="1">Uncharacterized protein</fullName>
    </submittedName>
</protein>
<accession>A0ABS1TB50</accession>
<evidence type="ECO:0000313" key="2">
    <source>
        <dbReference type="Proteomes" id="UP000632377"/>
    </source>
</evidence>
<sequence>MLLTDVNKDDNKELIAILTTGTGSDHHIENIHILELPNLKEMSILNPINIINENVTTKIISKDDKVLIAISINNSITEIVKDKSFTPLWFNNVAFGSEIHWRIYNDIIYADVDAQVSPSGYVGTIEIEYEFKGDMLALKKIRFI</sequence>
<name>A0ABS1TB50_9CLOT</name>
<proteinExistence type="predicted"/>
<gene>
    <name evidence="1" type="ORF">JK636_09410</name>
</gene>